<accession>A0A0S4M8D9</accession>
<reference evidence="3" key="1">
    <citation type="submission" date="2015-11" db="EMBL/GenBank/DDBJ databases">
        <authorList>
            <person name="Seth-Smith H.M.B."/>
        </authorList>
    </citation>
    <scope>NUCLEOTIDE SEQUENCE [LARGE SCALE GENOMIC DNA]</scope>
    <source>
        <strain evidence="3">2013Ark11</strain>
    </source>
</reference>
<name>A0A0S4M8D9_9BURK</name>
<keyword evidence="1" id="KW-1133">Transmembrane helix</keyword>
<keyword evidence="1" id="KW-0812">Transmembrane</keyword>
<dbReference type="EMBL" id="LN906597">
    <property type="protein sequence ID" value="CUT18424.1"/>
    <property type="molecule type" value="Genomic_DNA"/>
</dbReference>
<evidence type="ECO:0000313" key="2">
    <source>
        <dbReference type="EMBL" id="CUT18424.1"/>
    </source>
</evidence>
<dbReference type="AlphaFoldDB" id="A0A0S4M8D9"/>
<feature type="transmembrane region" description="Helical" evidence="1">
    <location>
        <begin position="150"/>
        <end position="171"/>
    </location>
</feature>
<organism evidence="2 3">
    <name type="scientific">Candidatus Ichthyocystis hellenicum</name>
    <dbReference type="NCBI Taxonomy" id="1561003"/>
    <lineage>
        <taxon>Bacteria</taxon>
        <taxon>Pseudomonadati</taxon>
        <taxon>Pseudomonadota</taxon>
        <taxon>Betaproteobacteria</taxon>
        <taxon>Burkholderiales</taxon>
        <taxon>Candidatus Ichthyocystis</taxon>
    </lineage>
</organism>
<dbReference type="STRING" id="1561003.Ark11_1633"/>
<protein>
    <submittedName>
        <fullName evidence="2">Putative membrane protein</fullName>
    </submittedName>
</protein>
<dbReference type="OrthoDB" id="9897109at2"/>
<sequence>MVTGNRCVAVDCAMLEEISAYEMEKITTELTLSDSDDADHLTEEETCIDIDNAMLDKISLSEEEVVVIAEAETISATPPKTPTIARTARTNRAIANAEYRITYRNSITLSYLRCRSILLFFTALSISLIIVSMYPFCLNKKESKIKACDIIVIGLSFLMLPIFCTLQVFLYSSERHEISRFVEVNQPANR</sequence>
<keyword evidence="3" id="KW-1185">Reference proteome</keyword>
<evidence type="ECO:0000256" key="1">
    <source>
        <dbReference type="SAM" id="Phobius"/>
    </source>
</evidence>
<dbReference type="RefSeq" id="WP_092490768.1">
    <property type="nucleotide sequence ID" value="NZ_LN906597.1"/>
</dbReference>
<proteinExistence type="predicted"/>
<dbReference type="Proteomes" id="UP000198651">
    <property type="component" value="Chromosome I"/>
</dbReference>
<evidence type="ECO:0000313" key="3">
    <source>
        <dbReference type="Proteomes" id="UP000198651"/>
    </source>
</evidence>
<keyword evidence="1" id="KW-0472">Membrane</keyword>
<feature type="transmembrane region" description="Helical" evidence="1">
    <location>
        <begin position="117"/>
        <end position="138"/>
    </location>
</feature>
<gene>
    <name evidence="2" type="ORF">Ark11_1633</name>
</gene>